<dbReference type="CDD" id="cd04301">
    <property type="entry name" value="NAT_SF"/>
    <property type="match status" value="1"/>
</dbReference>
<proteinExistence type="inferred from homology"/>
<dbReference type="InterPro" id="IPR045047">
    <property type="entry name" value="Ard1-like"/>
</dbReference>
<dbReference type="AlphaFoldDB" id="A0AAD4XEA8"/>
<dbReference type="Proteomes" id="UP001202328">
    <property type="component" value="Unassembled WGS sequence"/>
</dbReference>
<evidence type="ECO:0000313" key="6">
    <source>
        <dbReference type="Proteomes" id="UP001202328"/>
    </source>
</evidence>
<dbReference type="PANTHER" id="PTHR23091:SF4">
    <property type="entry name" value="N-TERMINAL AMINO-ACID N(ALPHA)-ACETYLTRANSFERASE NATA"/>
    <property type="match status" value="1"/>
</dbReference>
<dbReference type="SUPFAM" id="SSF55729">
    <property type="entry name" value="Acyl-CoA N-acyltransferases (Nat)"/>
    <property type="match status" value="1"/>
</dbReference>
<dbReference type="EMBL" id="JAJJMB010010711">
    <property type="protein sequence ID" value="KAI3906856.1"/>
    <property type="molecule type" value="Genomic_DNA"/>
</dbReference>
<keyword evidence="2" id="KW-0012">Acyltransferase</keyword>
<dbReference type="InterPro" id="IPR016181">
    <property type="entry name" value="Acyl_CoA_acyltransferase"/>
</dbReference>
<dbReference type="PANTHER" id="PTHR23091">
    <property type="entry name" value="N-TERMINAL ACETYLTRANSFERASE"/>
    <property type="match status" value="1"/>
</dbReference>
<gene>
    <name evidence="5" type="ORF">MKW98_004906</name>
</gene>
<reference evidence="5" key="1">
    <citation type="submission" date="2022-04" db="EMBL/GenBank/DDBJ databases">
        <title>A functionally conserved STORR gene fusion in Papaver species that diverged 16.8 million years ago.</title>
        <authorList>
            <person name="Catania T."/>
        </authorList>
    </citation>
    <scope>NUCLEOTIDE SEQUENCE</scope>
    <source>
        <strain evidence="5">S-188037</strain>
    </source>
</reference>
<protein>
    <recommendedName>
        <fullName evidence="4">N-acetyltransferase domain-containing protein</fullName>
    </recommendedName>
</protein>
<evidence type="ECO:0000256" key="1">
    <source>
        <dbReference type="ARBA" id="ARBA00022679"/>
    </source>
</evidence>
<organism evidence="5 6">
    <name type="scientific">Papaver atlanticum</name>
    <dbReference type="NCBI Taxonomy" id="357466"/>
    <lineage>
        <taxon>Eukaryota</taxon>
        <taxon>Viridiplantae</taxon>
        <taxon>Streptophyta</taxon>
        <taxon>Embryophyta</taxon>
        <taxon>Tracheophyta</taxon>
        <taxon>Spermatophyta</taxon>
        <taxon>Magnoliopsida</taxon>
        <taxon>Ranunculales</taxon>
        <taxon>Papaveraceae</taxon>
        <taxon>Papaveroideae</taxon>
        <taxon>Papaver</taxon>
    </lineage>
</organism>
<evidence type="ECO:0000259" key="4">
    <source>
        <dbReference type="PROSITE" id="PS51186"/>
    </source>
</evidence>
<dbReference type="PROSITE" id="PS51186">
    <property type="entry name" value="GNAT"/>
    <property type="match status" value="1"/>
</dbReference>
<keyword evidence="6" id="KW-1185">Reference proteome</keyword>
<dbReference type="GO" id="GO:1990190">
    <property type="term" value="F:protein-N-terminal-glutamate acetyltransferase activity"/>
    <property type="evidence" value="ECO:0007669"/>
    <property type="project" value="TreeGrafter"/>
</dbReference>
<evidence type="ECO:0000256" key="3">
    <source>
        <dbReference type="ARBA" id="ARBA00025786"/>
    </source>
</evidence>
<dbReference type="GO" id="GO:1990189">
    <property type="term" value="F:protein N-terminal-serine acetyltransferase activity"/>
    <property type="evidence" value="ECO:0007669"/>
    <property type="project" value="TreeGrafter"/>
</dbReference>
<accession>A0AAD4XEA8</accession>
<evidence type="ECO:0000256" key="2">
    <source>
        <dbReference type="ARBA" id="ARBA00023315"/>
    </source>
</evidence>
<comment type="similarity">
    <text evidence="3">Belongs to the acetyltransferase family. ARD1 subfamily.</text>
</comment>
<dbReference type="InterPro" id="IPR000182">
    <property type="entry name" value="GNAT_dom"/>
</dbReference>
<dbReference type="Gene3D" id="3.40.630.30">
    <property type="match status" value="1"/>
</dbReference>
<evidence type="ECO:0000313" key="5">
    <source>
        <dbReference type="EMBL" id="KAI3906856.1"/>
    </source>
</evidence>
<sequence length="117" mass="13211">MVGERHGYISYLGVYPTHRKLGIAKKLMTAAEKALVQEYGSEYVFLHVGRSSVAAISLFTEKLGYQTQKTAAEFYDNGEDAQVMRKQLQPKQAGRQVTIETATMVGQTRKFQENNYN</sequence>
<feature type="domain" description="N-acetyltransferase" evidence="4">
    <location>
        <begin position="1"/>
        <end position="89"/>
    </location>
</feature>
<comment type="caution">
    <text evidence="5">The sequence shown here is derived from an EMBL/GenBank/DDBJ whole genome shotgun (WGS) entry which is preliminary data.</text>
</comment>
<dbReference type="GO" id="GO:0031415">
    <property type="term" value="C:NatA complex"/>
    <property type="evidence" value="ECO:0007669"/>
    <property type="project" value="InterPro"/>
</dbReference>
<keyword evidence="1" id="KW-0808">Transferase</keyword>
<dbReference type="Pfam" id="PF00583">
    <property type="entry name" value="Acetyltransf_1"/>
    <property type="match status" value="1"/>
</dbReference>
<name>A0AAD4XEA8_9MAGN</name>